<reference evidence="1" key="1">
    <citation type="submission" date="2017-04" db="EMBL/GenBank/DDBJ databases">
        <title>Genome deletions in a multicellular cyanobacterial endosymbiont for morphological adaptation in marine diatoms.</title>
        <authorList>
            <person name="Wang Y."/>
            <person name="Gao H."/>
            <person name="Li R."/>
            <person name="Xu X."/>
        </authorList>
    </citation>
    <scope>NUCLEOTIDE SEQUENCE</scope>
    <source>
        <strain evidence="1">FACHB 800</strain>
    </source>
</reference>
<protein>
    <submittedName>
        <fullName evidence="1">Uncharacterized protein</fullName>
    </submittedName>
</protein>
<organism evidence="1 2">
    <name type="scientific">Richelia sinica FACHB-800</name>
    <dbReference type="NCBI Taxonomy" id="1357546"/>
    <lineage>
        <taxon>Bacteria</taxon>
        <taxon>Bacillati</taxon>
        <taxon>Cyanobacteriota</taxon>
        <taxon>Cyanophyceae</taxon>
        <taxon>Nostocales</taxon>
        <taxon>Nostocaceae</taxon>
        <taxon>Richelia</taxon>
    </lineage>
</organism>
<sequence>MEKQLQDIKTFIQALPVQDITEVWIENNQLDCYSTEAKYTTKTKRITKPVVLYEATKEHPAQVKEVSEDIPEGQWKTVKFTGAITRSQQNELLKKVDKLNRAIIFARETANSIEVEKKDVATPIFSYLFDI</sequence>
<proteinExistence type="predicted"/>
<dbReference type="Proteomes" id="UP000683511">
    <property type="component" value="Chromosome"/>
</dbReference>
<evidence type="ECO:0000313" key="2">
    <source>
        <dbReference type="Proteomes" id="UP000683511"/>
    </source>
</evidence>
<gene>
    <name evidence="1" type="ORF">B6N60_04164</name>
</gene>
<accession>A0A975TBB3</accession>
<name>A0A975TBB3_9NOST</name>
<dbReference type="RefSeq" id="WP_190608106.1">
    <property type="nucleotide sequence ID" value="NZ_CP021056.1"/>
</dbReference>
<dbReference type="Pfam" id="PF25283">
    <property type="entry name" value="DUF7873"/>
    <property type="match status" value="1"/>
</dbReference>
<dbReference type="AlphaFoldDB" id="A0A975TBB3"/>
<evidence type="ECO:0000313" key="1">
    <source>
        <dbReference type="EMBL" id="QXE25449.1"/>
    </source>
</evidence>
<dbReference type="KEGG" id="rsin:B6N60_04164"/>
<dbReference type="EMBL" id="CP021056">
    <property type="protein sequence ID" value="QXE25449.1"/>
    <property type="molecule type" value="Genomic_DNA"/>
</dbReference>
<keyword evidence="2" id="KW-1185">Reference proteome</keyword>
<dbReference type="InterPro" id="IPR057195">
    <property type="entry name" value="DUF7873"/>
</dbReference>